<organism evidence="3 4">
    <name type="scientific">Penicillium egyptiacum</name>
    <dbReference type="NCBI Taxonomy" id="1303716"/>
    <lineage>
        <taxon>Eukaryota</taxon>
        <taxon>Fungi</taxon>
        <taxon>Dikarya</taxon>
        <taxon>Ascomycota</taxon>
        <taxon>Pezizomycotina</taxon>
        <taxon>Eurotiomycetes</taxon>
        <taxon>Eurotiomycetidae</taxon>
        <taxon>Eurotiales</taxon>
        <taxon>Aspergillaceae</taxon>
        <taxon>Penicillium</taxon>
    </lineage>
</organism>
<dbReference type="AlphaFoldDB" id="A0A9W4KRK2"/>
<reference evidence="3" key="1">
    <citation type="submission" date="2021-07" db="EMBL/GenBank/DDBJ databases">
        <authorList>
            <person name="Branca A.L. A."/>
        </authorList>
    </citation>
    <scope>NUCLEOTIDE SEQUENCE</scope>
</reference>
<dbReference type="PANTHER" id="PTHR10039:SF14">
    <property type="entry name" value="NACHT DOMAIN-CONTAINING PROTEIN"/>
    <property type="match status" value="1"/>
</dbReference>
<dbReference type="Proteomes" id="UP001154252">
    <property type="component" value="Unassembled WGS sequence"/>
</dbReference>
<evidence type="ECO:0000259" key="2">
    <source>
        <dbReference type="Pfam" id="PF24883"/>
    </source>
</evidence>
<gene>
    <name evidence="3" type="ORF">PEGY_LOCUS10615</name>
</gene>
<evidence type="ECO:0000313" key="4">
    <source>
        <dbReference type="Proteomes" id="UP001154252"/>
    </source>
</evidence>
<proteinExistence type="predicted"/>
<feature type="domain" description="Nephrocystin 3-like N-terminal" evidence="2">
    <location>
        <begin position="7"/>
        <end position="114"/>
    </location>
</feature>
<evidence type="ECO:0000313" key="3">
    <source>
        <dbReference type="EMBL" id="CAG8909817.1"/>
    </source>
</evidence>
<dbReference type="EMBL" id="CAJVRC010000904">
    <property type="protein sequence ID" value="CAG8909817.1"/>
    <property type="molecule type" value="Genomic_DNA"/>
</dbReference>
<dbReference type="PANTHER" id="PTHR10039">
    <property type="entry name" value="AMELOGENIN"/>
    <property type="match status" value="1"/>
</dbReference>
<dbReference type="Pfam" id="PF24883">
    <property type="entry name" value="NPHP3_N"/>
    <property type="match status" value="1"/>
</dbReference>
<accession>A0A9W4KRK2</accession>
<keyword evidence="4" id="KW-1185">Reference proteome</keyword>
<keyword evidence="1" id="KW-0677">Repeat</keyword>
<name>A0A9W4KRK2_9EURO</name>
<comment type="caution">
    <text evidence="3">The sequence shown here is derived from an EMBL/GenBank/DDBJ whole genome shotgun (WGS) entry which is preliminary data.</text>
</comment>
<evidence type="ECO:0000256" key="1">
    <source>
        <dbReference type="ARBA" id="ARBA00022737"/>
    </source>
</evidence>
<protein>
    <recommendedName>
        <fullName evidence="2">Nephrocystin 3-like N-terminal domain-containing protein</fullName>
    </recommendedName>
</protein>
<sequence length="182" mass="20592">MAIYGINISFFFCQATNSRINNATAVLRGLIFKIVQQQPSLIIHIRYDGSSEYENVWSALLRAFTNILEDPHLQSTYLIMDALDECTTDFGRLLRLLVKQSSAYSHVKWIVSSRNRPSIKSDLNGPTQIKLLELNEGTVGCCWLIHTAQVKRVGEKERVQPQNTGCCVQHCLTSKANGTFLW</sequence>
<dbReference type="OrthoDB" id="538223at2759"/>
<dbReference type="InterPro" id="IPR056884">
    <property type="entry name" value="NPHP3-like_N"/>
</dbReference>